<keyword evidence="10" id="KW-1185">Reference proteome</keyword>
<evidence type="ECO:0000259" key="8">
    <source>
        <dbReference type="PROSITE" id="PS50157"/>
    </source>
</evidence>
<dbReference type="Proteomes" id="UP001054252">
    <property type="component" value="Unassembled WGS sequence"/>
</dbReference>
<evidence type="ECO:0000256" key="1">
    <source>
        <dbReference type="ARBA" id="ARBA00004123"/>
    </source>
</evidence>
<dbReference type="SUPFAM" id="SSF57667">
    <property type="entry name" value="beta-beta-alpha zinc fingers"/>
    <property type="match status" value="1"/>
</dbReference>
<dbReference type="PROSITE" id="PS50157">
    <property type="entry name" value="ZINC_FINGER_C2H2_2"/>
    <property type="match status" value="1"/>
</dbReference>
<sequence length="164" mass="18218">MADLSRNNLPSRAKPARRAAAPSIISFPRFPCPHCPRLFDSPQALGGHQNAHKHERAAQRTFPATHQQQYHAAVFLTCGRNTFVRPSSHVRDFLVSTAPGSLTPLKRSAGTRTLTNTSEQLSETPRPPTSSNTIHLLCSPLININNTPHRYCYRIFSLIISTLL</sequence>
<name>A0AAV5MQD6_9ROSI</name>
<dbReference type="GO" id="GO:0005634">
    <property type="term" value="C:nucleus"/>
    <property type="evidence" value="ECO:0007669"/>
    <property type="project" value="UniProtKB-SubCell"/>
</dbReference>
<evidence type="ECO:0000313" key="10">
    <source>
        <dbReference type="Proteomes" id="UP001054252"/>
    </source>
</evidence>
<gene>
    <name evidence="9" type="ORF">SLEP1_g58291</name>
</gene>
<feature type="region of interest" description="Disordered" evidence="7">
    <location>
        <begin position="104"/>
        <end position="130"/>
    </location>
</feature>
<comment type="subcellular location">
    <subcellularLocation>
        <location evidence="1">Nucleus</location>
    </subcellularLocation>
</comment>
<feature type="compositionally biased region" description="Low complexity" evidence="7">
    <location>
        <begin position="10"/>
        <end position="20"/>
    </location>
</feature>
<dbReference type="PANTHER" id="PTHR47287">
    <property type="entry name" value="C2H2 AND C2HC ZINC FINGERS SUPERFAMILY PROTEIN"/>
    <property type="match status" value="1"/>
</dbReference>
<evidence type="ECO:0000256" key="2">
    <source>
        <dbReference type="ARBA" id="ARBA00022723"/>
    </source>
</evidence>
<dbReference type="GO" id="GO:0009788">
    <property type="term" value="P:negative regulation of abscisic acid-activated signaling pathway"/>
    <property type="evidence" value="ECO:0007669"/>
    <property type="project" value="InterPro"/>
</dbReference>
<dbReference type="AlphaFoldDB" id="A0AAV5MQD6"/>
<keyword evidence="5" id="KW-0539">Nucleus</keyword>
<dbReference type="InterPro" id="IPR044246">
    <property type="entry name" value="ZFP3-like"/>
</dbReference>
<dbReference type="EMBL" id="BPVZ01000524">
    <property type="protein sequence ID" value="GKV51658.1"/>
    <property type="molecule type" value="Genomic_DNA"/>
</dbReference>
<evidence type="ECO:0000313" key="9">
    <source>
        <dbReference type="EMBL" id="GKV51658.1"/>
    </source>
</evidence>
<evidence type="ECO:0000256" key="3">
    <source>
        <dbReference type="ARBA" id="ARBA00022771"/>
    </source>
</evidence>
<organism evidence="9 10">
    <name type="scientific">Rubroshorea leprosula</name>
    <dbReference type="NCBI Taxonomy" id="152421"/>
    <lineage>
        <taxon>Eukaryota</taxon>
        <taxon>Viridiplantae</taxon>
        <taxon>Streptophyta</taxon>
        <taxon>Embryophyta</taxon>
        <taxon>Tracheophyta</taxon>
        <taxon>Spermatophyta</taxon>
        <taxon>Magnoliopsida</taxon>
        <taxon>eudicotyledons</taxon>
        <taxon>Gunneridae</taxon>
        <taxon>Pentapetalae</taxon>
        <taxon>rosids</taxon>
        <taxon>malvids</taxon>
        <taxon>Malvales</taxon>
        <taxon>Dipterocarpaceae</taxon>
        <taxon>Rubroshorea</taxon>
    </lineage>
</organism>
<evidence type="ECO:0000256" key="7">
    <source>
        <dbReference type="SAM" id="MobiDB-lite"/>
    </source>
</evidence>
<reference evidence="9 10" key="1">
    <citation type="journal article" date="2021" name="Commun. Biol.">
        <title>The genome of Shorea leprosula (Dipterocarpaceae) highlights the ecological relevance of drought in aseasonal tropical rainforests.</title>
        <authorList>
            <person name="Ng K.K.S."/>
            <person name="Kobayashi M.J."/>
            <person name="Fawcett J.A."/>
            <person name="Hatakeyama M."/>
            <person name="Paape T."/>
            <person name="Ng C.H."/>
            <person name="Ang C.C."/>
            <person name="Tnah L.H."/>
            <person name="Lee C.T."/>
            <person name="Nishiyama T."/>
            <person name="Sese J."/>
            <person name="O'Brien M.J."/>
            <person name="Copetti D."/>
            <person name="Mohd Noor M.I."/>
            <person name="Ong R.C."/>
            <person name="Putra M."/>
            <person name="Sireger I.Z."/>
            <person name="Indrioko S."/>
            <person name="Kosugi Y."/>
            <person name="Izuno A."/>
            <person name="Isagi Y."/>
            <person name="Lee S.L."/>
            <person name="Shimizu K.K."/>
        </authorList>
    </citation>
    <scope>NUCLEOTIDE SEQUENCE [LARGE SCALE GENOMIC DNA]</scope>
    <source>
        <strain evidence="9">214</strain>
    </source>
</reference>
<keyword evidence="3 6" id="KW-0863">Zinc-finger</keyword>
<dbReference type="PANTHER" id="PTHR47287:SF15">
    <property type="entry name" value="ZINC FINGER PROTEIN 3-LIKE"/>
    <property type="match status" value="1"/>
</dbReference>
<keyword evidence="2" id="KW-0479">Metal-binding</keyword>
<comment type="caution">
    <text evidence="9">The sequence shown here is derived from an EMBL/GenBank/DDBJ whole genome shotgun (WGS) entry which is preliminary data.</text>
</comment>
<proteinExistence type="predicted"/>
<feature type="region of interest" description="Disordered" evidence="7">
    <location>
        <begin position="1"/>
        <end position="20"/>
    </location>
</feature>
<dbReference type="GO" id="GO:0008270">
    <property type="term" value="F:zinc ion binding"/>
    <property type="evidence" value="ECO:0007669"/>
    <property type="project" value="UniProtKB-KW"/>
</dbReference>
<evidence type="ECO:0000256" key="6">
    <source>
        <dbReference type="PROSITE-ProRule" id="PRU00042"/>
    </source>
</evidence>
<accession>A0AAV5MQD6</accession>
<dbReference type="InterPro" id="IPR013087">
    <property type="entry name" value="Znf_C2H2_type"/>
</dbReference>
<keyword evidence="4" id="KW-0862">Zinc</keyword>
<evidence type="ECO:0000256" key="4">
    <source>
        <dbReference type="ARBA" id="ARBA00022833"/>
    </source>
</evidence>
<evidence type="ECO:0000256" key="5">
    <source>
        <dbReference type="ARBA" id="ARBA00023242"/>
    </source>
</evidence>
<feature type="compositionally biased region" description="Polar residues" evidence="7">
    <location>
        <begin position="110"/>
        <end position="130"/>
    </location>
</feature>
<feature type="domain" description="C2H2-type" evidence="8">
    <location>
        <begin position="30"/>
        <end position="57"/>
    </location>
</feature>
<dbReference type="InterPro" id="IPR036236">
    <property type="entry name" value="Znf_C2H2_sf"/>
</dbReference>
<dbReference type="PROSITE" id="PS00028">
    <property type="entry name" value="ZINC_FINGER_C2H2_1"/>
    <property type="match status" value="1"/>
</dbReference>
<protein>
    <recommendedName>
        <fullName evidence="8">C2H2-type domain-containing protein</fullName>
    </recommendedName>
</protein>